<keyword evidence="5" id="KW-0804">Transcription</keyword>
<dbReference type="InterPro" id="IPR013325">
    <property type="entry name" value="RNA_pol_sigma_r2"/>
</dbReference>
<evidence type="ECO:0000256" key="4">
    <source>
        <dbReference type="ARBA" id="ARBA00023125"/>
    </source>
</evidence>
<dbReference type="SUPFAM" id="SSF88946">
    <property type="entry name" value="Sigma2 domain of RNA polymerase sigma factors"/>
    <property type="match status" value="1"/>
</dbReference>
<gene>
    <name evidence="7" type="ORF">G1H11_18655</name>
</gene>
<name>A0A6N9YQR2_9ACTN</name>
<protein>
    <submittedName>
        <fullName evidence="7">Sigma-70 family RNA polymerase sigma factor</fullName>
    </submittedName>
</protein>
<dbReference type="EMBL" id="JAAGOB010000010">
    <property type="protein sequence ID" value="NED97322.1"/>
    <property type="molecule type" value="Genomic_DNA"/>
</dbReference>
<sequence>MRVWVEDQGLPELLAGARNGDELAFTSLYRKVAPAARRTAQRIVQDAHAAEDLVQEAFYLVLRAFRTGHGPTDSFAAYVQSTVKRLAYRHFAKQGRTVVTDSDAVWERYLAPVIPPTAQADLVVAAWASLPARWRRILWLIEVDRYTPAELAPGMAMTPNAVSSLATRARRALCAAYQEMQEAEGETLAQAS</sequence>
<evidence type="ECO:0000313" key="8">
    <source>
        <dbReference type="Proteomes" id="UP000469185"/>
    </source>
</evidence>
<dbReference type="AlphaFoldDB" id="A0A6N9YQR2"/>
<dbReference type="Pfam" id="PF04542">
    <property type="entry name" value="Sigma70_r2"/>
    <property type="match status" value="1"/>
</dbReference>
<evidence type="ECO:0000256" key="5">
    <source>
        <dbReference type="ARBA" id="ARBA00023163"/>
    </source>
</evidence>
<accession>A0A6N9YQR2</accession>
<dbReference type="GO" id="GO:0006352">
    <property type="term" value="P:DNA-templated transcription initiation"/>
    <property type="evidence" value="ECO:0007669"/>
    <property type="project" value="InterPro"/>
</dbReference>
<dbReference type="Gene3D" id="1.10.1740.10">
    <property type="match status" value="1"/>
</dbReference>
<evidence type="ECO:0000256" key="3">
    <source>
        <dbReference type="ARBA" id="ARBA00023082"/>
    </source>
</evidence>
<dbReference type="PANTHER" id="PTHR43133">
    <property type="entry name" value="RNA POLYMERASE ECF-TYPE SIGMA FACTO"/>
    <property type="match status" value="1"/>
</dbReference>
<dbReference type="PANTHER" id="PTHR43133:SF8">
    <property type="entry name" value="RNA POLYMERASE SIGMA FACTOR HI_1459-RELATED"/>
    <property type="match status" value="1"/>
</dbReference>
<comment type="caution">
    <text evidence="7">The sequence shown here is derived from an EMBL/GenBank/DDBJ whole genome shotgun (WGS) entry which is preliminary data.</text>
</comment>
<organism evidence="7 8">
    <name type="scientific">Phytoactinopolyspora alkaliphila</name>
    <dbReference type="NCBI Taxonomy" id="1783498"/>
    <lineage>
        <taxon>Bacteria</taxon>
        <taxon>Bacillati</taxon>
        <taxon>Actinomycetota</taxon>
        <taxon>Actinomycetes</taxon>
        <taxon>Jiangellales</taxon>
        <taxon>Jiangellaceae</taxon>
        <taxon>Phytoactinopolyspora</taxon>
    </lineage>
</organism>
<dbReference type="SUPFAM" id="SSF88659">
    <property type="entry name" value="Sigma3 and sigma4 domains of RNA polymerase sigma factors"/>
    <property type="match status" value="1"/>
</dbReference>
<comment type="similarity">
    <text evidence="1">Belongs to the sigma-70 factor family. ECF subfamily.</text>
</comment>
<evidence type="ECO:0000259" key="6">
    <source>
        <dbReference type="Pfam" id="PF04542"/>
    </source>
</evidence>
<proteinExistence type="inferred from homology"/>
<dbReference type="Proteomes" id="UP000469185">
    <property type="component" value="Unassembled WGS sequence"/>
</dbReference>
<dbReference type="InterPro" id="IPR039425">
    <property type="entry name" value="RNA_pol_sigma-70-like"/>
</dbReference>
<keyword evidence="2" id="KW-0805">Transcription regulation</keyword>
<feature type="domain" description="RNA polymerase sigma-70 region 2" evidence="6">
    <location>
        <begin position="28"/>
        <end position="97"/>
    </location>
</feature>
<dbReference type="GO" id="GO:0016987">
    <property type="term" value="F:sigma factor activity"/>
    <property type="evidence" value="ECO:0007669"/>
    <property type="project" value="UniProtKB-KW"/>
</dbReference>
<dbReference type="InterPro" id="IPR007627">
    <property type="entry name" value="RNA_pol_sigma70_r2"/>
</dbReference>
<dbReference type="NCBIfam" id="TIGR02937">
    <property type="entry name" value="sigma70-ECF"/>
    <property type="match status" value="1"/>
</dbReference>
<evidence type="ECO:0000313" key="7">
    <source>
        <dbReference type="EMBL" id="NED97322.1"/>
    </source>
</evidence>
<dbReference type="InterPro" id="IPR036388">
    <property type="entry name" value="WH-like_DNA-bd_sf"/>
</dbReference>
<evidence type="ECO:0000256" key="2">
    <source>
        <dbReference type="ARBA" id="ARBA00023015"/>
    </source>
</evidence>
<dbReference type="Gene3D" id="1.10.10.10">
    <property type="entry name" value="Winged helix-like DNA-binding domain superfamily/Winged helix DNA-binding domain"/>
    <property type="match status" value="1"/>
</dbReference>
<evidence type="ECO:0000256" key="1">
    <source>
        <dbReference type="ARBA" id="ARBA00010641"/>
    </source>
</evidence>
<keyword evidence="3" id="KW-0731">Sigma factor</keyword>
<dbReference type="InterPro" id="IPR013324">
    <property type="entry name" value="RNA_pol_sigma_r3/r4-like"/>
</dbReference>
<reference evidence="7 8" key="1">
    <citation type="submission" date="2020-02" db="EMBL/GenBank/DDBJ databases">
        <authorList>
            <person name="Li X.-J."/>
            <person name="Feng X.-M."/>
        </authorList>
    </citation>
    <scope>NUCLEOTIDE SEQUENCE [LARGE SCALE GENOMIC DNA]</scope>
    <source>
        <strain evidence="7 8">CGMCC 4.7225</strain>
    </source>
</reference>
<dbReference type="RefSeq" id="WP_163820096.1">
    <property type="nucleotide sequence ID" value="NZ_JAAGOB010000010.1"/>
</dbReference>
<dbReference type="InterPro" id="IPR014284">
    <property type="entry name" value="RNA_pol_sigma-70_dom"/>
</dbReference>
<keyword evidence="4" id="KW-0238">DNA-binding</keyword>
<dbReference type="GO" id="GO:0003677">
    <property type="term" value="F:DNA binding"/>
    <property type="evidence" value="ECO:0007669"/>
    <property type="project" value="UniProtKB-KW"/>
</dbReference>
<keyword evidence="8" id="KW-1185">Reference proteome</keyword>